<dbReference type="Proteomes" id="UP000269721">
    <property type="component" value="Unassembled WGS sequence"/>
</dbReference>
<proteinExistence type="predicted"/>
<gene>
    <name evidence="1" type="ORF">BDK51DRAFT_49273</name>
</gene>
<organism evidence="1 2">
    <name type="scientific">Blyttiomyces helicus</name>
    <dbReference type="NCBI Taxonomy" id="388810"/>
    <lineage>
        <taxon>Eukaryota</taxon>
        <taxon>Fungi</taxon>
        <taxon>Fungi incertae sedis</taxon>
        <taxon>Chytridiomycota</taxon>
        <taxon>Chytridiomycota incertae sedis</taxon>
        <taxon>Chytridiomycetes</taxon>
        <taxon>Chytridiomycetes incertae sedis</taxon>
        <taxon>Blyttiomyces</taxon>
    </lineage>
</organism>
<name>A0A4P9W0N9_9FUNG</name>
<sequence>MIAGPVSSTPMYTAVFNTPARFGLATAGRERPEDPMHRANGTGGACGESDYGLTFYRSASSLFSRQPGALIVARYPRIPMVLLFLKATLDDGYVRLMRSHAHLETKSPQTVTTGIFFDRGASLTPHRVSPPSATSLRLTQNQGKRCKWCLRVIEDAADGFPSHPLSTDSRSCSSKVLGNIQTQRIASLLAAPAKNRRELLAPPEAQMRRASTMVEPNATSLSIHNVFHARYA</sequence>
<evidence type="ECO:0000313" key="1">
    <source>
        <dbReference type="EMBL" id="RKO84248.1"/>
    </source>
</evidence>
<accession>A0A4P9W0N9</accession>
<reference evidence="2" key="1">
    <citation type="journal article" date="2018" name="Nat. Microbiol.">
        <title>Leveraging single-cell genomics to expand the fungal tree of life.</title>
        <authorList>
            <person name="Ahrendt S.R."/>
            <person name="Quandt C.A."/>
            <person name="Ciobanu D."/>
            <person name="Clum A."/>
            <person name="Salamov A."/>
            <person name="Andreopoulos B."/>
            <person name="Cheng J.F."/>
            <person name="Woyke T."/>
            <person name="Pelin A."/>
            <person name="Henrissat B."/>
            <person name="Reynolds N.K."/>
            <person name="Benny G.L."/>
            <person name="Smith M.E."/>
            <person name="James T.Y."/>
            <person name="Grigoriev I.V."/>
        </authorList>
    </citation>
    <scope>NUCLEOTIDE SEQUENCE [LARGE SCALE GENOMIC DNA]</scope>
</reference>
<dbReference type="EMBL" id="ML000320">
    <property type="protein sequence ID" value="RKO84248.1"/>
    <property type="molecule type" value="Genomic_DNA"/>
</dbReference>
<evidence type="ECO:0000313" key="2">
    <source>
        <dbReference type="Proteomes" id="UP000269721"/>
    </source>
</evidence>
<dbReference type="AlphaFoldDB" id="A0A4P9W0N9"/>
<protein>
    <submittedName>
        <fullName evidence="1">Uncharacterized protein</fullName>
    </submittedName>
</protein>
<keyword evidence="2" id="KW-1185">Reference proteome</keyword>